<dbReference type="Gene3D" id="3.40.50.10330">
    <property type="entry name" value="Probable inorganic polyphosphate/atp-NAD kinase, domain 1"/>
    <property type="match status" value="1"/>
</dbReference>
<name>A0A1I5SWA1_9BACI</name>
<keyword evidence="10" id="KW-0443">Lipid metabolism</keyword>
<keyword evidence="3" id="KW-0444">Lipid biosynthesis</keyword>
<gene>
    <name evidence="14" type="primary">dagK</name>
    <name evidence="14" type="ORF">HHA03_22750</name>
    <name evidence="15" type="ORF">SAMN05421839_1538</name>
</gene>
<dbReference type="InterPro" id="IPR001206">
    <property type="entry name" value="Diacylglycerol_kinase_cat_dom"/>
</dbReference>
<keyword evidence="11" id="KW-0594">Phospholipid biosynthesis</keyword>
<dbReference type="GO" id="GO:0004143">
    <property type="term" value="F:ATP-dependent diacylglycerol kinase activity"/>
    <property type="evidence" value="ECO:0007669"/>
    <property type="project" value="TreeGrafter"/>
</dbReference>
<comment type="cofactor">
    <cofactor evidence="1">
        <name>Mg(2+)</name>
        <dbReference type="ChEBI" id="CHEBI:18420"/>
    </cofactor>
</comment>
<feature type="domain" description="DAGKc" evidence="13">
    <location>
        <begin position="1"/>
        <end position="131"/>
    </location>
</feature>
<dbReference type="NCBIfam" id="NF009603">
    <property type="entry name" value="PRK13055.1"/>
    <property type="match status" value="1"/>
</dbReference>
<dbReference type="Proteomes" id="UP000242243">
    <property type="component" value="Unassembled WGS sequence"/>
</dbReference>
<dbReference type="InterPro" id="IPR016064">
    <property type="entry name" value="NAD/diacylglycerol_kinase_sf"/>
</dbReference>
<dbReference type="Gene3D" id="2.60.200.40">
    <property type="match status" value="1"/>
</dbReference>
<organism evidence="15 16">
    <name type="scientific">Halolactibacillus halophilus</name>
    <dbReference type="NCBI Taxonomy" id="306540"/>
    <lineage>
        <taxon>Bacteria</taxon>
        <taxon>Bacillati</taxon>
        <taxon>Bacillota</taxon>
        <taxon>Bacilli</taxon>
        <taxon>Bacillales</taxon>
        <taxon>Bacillaceae</taxon>
        <taxon>Halolactibacillus</taxon>
    </lineage>
</organism>
<reference evidence="15 16" key="1">
    <citation type="submission" date="2016-10" db="EMBL/GenBank/DDBJ databases">
        <authorList>
            <person name="de Groot N.N."/>
        </authorList>
    </citation>
    <scope>NUCLEOTIDE SEQUENCE [LARGE SCALE GENOMIC DNA]</scope>
    <source>
        <strain evidence="15 16">DSM 17073</strain>
    </source>
</reference>
<evidence type="ECO:0000256" key="3">
    <source>
        <dbReference type="ARBA" id="ARBA00022516"/>
    </source>
</evidence>
<reference evidence="14 17" key="2">
    <citation type="submission" date="2019-07" db="EMBL/GenBank/DDBJ databases">
        <title>Whole genome shotgun sequence of Halolactibacillus halophilus NBRC 100868.</title>
        <authorList>
            <person name="Hosoyama A."/>
            <person name="Uohara A."/>
            <person name="Ohji S."/>
            <person name="Ichikawa N."/>
        </authorList>
    </citation>
    <scope>NUCLEOTIDE SEQUENCE [LARGE SCALE GENOMIC DNA]</scope>
    <source>
        <strain evidence="14 17">NBRC 100868</strain>
    </source>
</reference>
<evidence type="ECO:0000256" key="5">
    <source>
        <dbReference type="ARBA" id="ARBA00022723"/>
    </source>
</evidence>
<dbReference type="InterPro" id="IPR005218">
    <property type="entry name" value="Diacylglycerol/lipid_kinase"/>
</dbReference>
<sequence length="318" mass="35130">MKRARIIYNPTSGREGFKQKLPDVLVTFERAGFITSAHQTTAKGDATIAARFACDERYDLIIAVGGDGTINEVISGMAEQPHRPTLGIIPAGTTNDFARALKIPRQIDKAVQSILNGTKEALDIGRVNDHYFINIAGGGKITEVSYEVPSKLKTVLGQLAYVIKGVEMLPRLRPIRTRIEYDGKVMEEDIMLFLIANSNSVGGFEKLAPDARMNDGVFDLFVLKKSNVAEFIRVISDALRGQHVTNKNVFHTTASEIKVTTDETMQLNVDGEFGGLLPGHFINLKEHITCILPTDEQKEADEKKQILESIEFPEDTAE</sequence>
<evidence type="ECO:0000256" key="12">
    <source>
        <dbReference type="ARBA" id="ARBA00023264"/>
    </source>
</evidence>
<dbReference type="PANTHER" id="PTHR12358:SF106">
    <property type="entry name" value="LIPID KINASE YEGS"/>
    <property type="match status" value="1"/>
</dbReference>
<dbReference type="SUPFAM" id="SSF111331">
    <property type="entry name" value="NAD kinase/diacylglycerol kinase-like"/>
    <property type="match status" value="1"/>
</dbReference>
<keyword evidence="8" id="KW-0067">ATP-binding</keyword>
<dbReference type="Pfam" id="PF19279">
    <property type="entry name" value="YegS_C"/>
    <property type="match status" value="1"/>
</dbReference>
<dbReference type="Pfam" id="PF00781">
    <property type="entry name" value="DAGK_cat"/>
    <property type="match status" value="1"/>
</dbReference>
<evidence type="ECO:0000256" key="1">
    <source>
        <dbReference type="ARBA" id="ARBA00001946"/>
    </source>
</evidence>
<dbReference type="InterPro" id="IPR050187">
    <property type="entry name" value="Lipid_Phosphate_FormReg"/>
</dbReference>
<evidence type="ECO:0000256" key="2">
    <source>
        <dbReference type="ARBA" id="ARBA00005983"/>
    </source>
</evidence>
<keyword evidence="7 15" id="KW-0418">Kinase</keyword>
<dbReference type="GO" id="GO:0005886">
    <property type="term" value="C:plasma membrane"/>
    <property type="evidence" value="ECO:0007669"/>
    <property type="project" value="TreeGrafter"/>
</dbReference>
<dbReference type="OrthoDB" id="142078at2"/>
<dbReference type="EMBL" id="FOXC01000053">
    <property type="protein sequence ID" value="SFP75055.1"/>
    <property type="molecule type" value="Genomic_DNA"/>
</dbReference>
<dbReference type="EMBL" id="BJWI01000056">
    <property type="protein sequence ID" value="GEM02743.1"/>
    <property type="molecule type" value="Genomic_DNA"/>
</dbReference>
<dbReference type="GO" id="GO:0005524">
    <property type="term" value="F:ATP binding"/>
    <property type="evidence" value="ECO:0007669"/>
    <property type="project" value="UniProtKB-KW"/>
</dbReference>
<dbReference type="RefSeq" id="WP_089833857.1">
    <property type="nucleotide sequence ID" value="NZ_BJWI01000056.1"/>
</dbReference>
<dbReference type="AlphaFoldDB" id="A0A1I5SWA1"/>
<accession>A0A1I5SWA1</accession>
<keyword evidence="17" id="KW-1185">Reference proteome</keyword>
<evidence type="ECO:0000313" key="16">
    <source>
        <dbReference type="Proteomes" id="UP000242243"/>
    </source>
</evidence>
<dbReference type="GO" id="GO:0008654">
    <property type="term" value="P:phospholipid biosynthetic process"/>
    <property type="evidence" value="ECO:0007669"/>
    <property type="project" value="UniProtKB-KW"/>
</dbReference>
<dbReference type="NCBIfam" id="TIGR00147">
    <property type="entry name" value="YegS/Rv2252/BmrU family lipid kinase"/>
    <property type="match status" value="1"/>
</dbReference>
<keyword evidence="5" id="KW-0479">Metal-binding</keyword>
<dbReference type="STRING" id="306540.SAMN05421839_1538"/>
<proteinExistence type="inferred from homology"/>
<evidence type="ECO:0000256" key="4">
    <source>
        <dbReference type="ARBA" id="ARBA00022679"/>
    </source>
</evidence>
<evidence type="ECO:0000256" key="8">
    <source>
        <dbReference type="ARBA" id="ARBA00022840"/>
    </source>
</evidence>
<keyword evidence="9" id="KW-0460">Magnesium</keyword>
<evidence type="ECO:0000259" key="13">
    <source>
        <dbReference type="PROSITE" id="PS50146"/>
    </source>
</evidence>
<dbReference type="PANTHER" id="PTHR12358">
    <property type="entry name" value="SPHINGOSINE KINASE"/>
    <property type="match status" value="1"/>
</dbReference>
<evidence type="ECO:0000313" key="17">
    <source>
        <dbReference type="Proteomes" id="UP000321547"/>
    </source>
</evidence>
<keyword evidence="6" id="KW-0547">Nucleotide-binding</keyword>
<evidence type="ECO:0000256" key="6">
    <source>
        <dbReference type="ARBA" id="ARBA00022741"/>
    </source>
</evidence>
<dbReference type="InterPro" id="IPR045540">
    <property type="entry name" value="YegS/DAGK_C"/>
</dbReference>
<dbReference type="NCBIfam" id="NF009874">
    <property type="entry name" value="PRK13337.1"/>
    <property type="match status" value="1"/>
</dbReference>
<dbReference type="PROSITE" id="PS50146">
    <property type="entry name" value="DAGK"/>
    <property type="match status" value="1"/>
</dbReference>
<evidence type="ECO:0000313" key="14">
    <source>
        <dbReference type="EMBL" id="GEM02743.1"/>
    </source>
</evidence>
<evidence type="ECO:0000313" key="15">
    <source>
        <dbReference type="EMBL" id="SFP75055.1"/>
    </source>
</evidence>
<evidence type="ECO:0000256" key="10">
    <source>
        <dbReference type="ARBA" id="ARBA00023098"/>
    </source>
</evidence>
<evidence type="ECO:0000256" key="9">
    <source>
        <dbReference type="ARBA" id="ARBA00022842"/>
    </source>
</evidence>
<protein>
    <submittedName>
        <fullName evidence="14 15">Diacylglycerol kinase</fullName>
    </submittedName>
</protein>
<dbReference type="SMART" id="SM00046">
    <property type="entry name" value="DAGKc"/>
    <property type="match status" value="1"/>
</dbReference>
<dbReference type="GO" id="GO:0046872">
    <property type="term" value="F:metal ion binding"/>
    <property type="evidence" value="ECO:0007669"/>
    <property type="project" value="UniProtKB-KW"/>
</dbReference>
<keyword evidence="12" id="KW-1208">Phospholipid metabolism</keyword>
<dbReference type="Proteomes" id="UP000321547">
    <property type="component" value="Unassembled WGS sequence"/>
</dbReference>
<evidence type="ECO:0000256" key="7">
    <source>
        <dbReference type="ARBA" id="ARBA00022777"/>
    </source>
</evidence>
<keyword evidence="4" id="KW-0808">Transferase</keyword>
<evidence type="ECO:0000256" key="11">
    <source>
        <dbReference type="ARBA" id="ARBA00023209"/>
    </source>
</evidence>
<comment type="similarity">
    <text evidence="2">Belongs to the diacylglycerol/lipid kinase family.</text>
</comment>
<dbReference type="InterPro" id="IPR017438">
    <property type="entry name" value="ATP-NAD_kinase_N"/>
</dbReference>